<dbReference type="PANTHER" id="PTHR37421">
    <property type="entry name" value="UPF0260 PROTEIN YCGN"/>
    <property type="match status" value="1"/>
</dbReference>
<comment type="caution">
    <text evidence="2">The sequence shown here is derived from an EMBL/GenBank/DDBJ whole genome shotgun (WGS) entry which is preliminary data.</text>
</comment>
<dbReference type="Pfam" id="PF03692">
    <property type="entry name" value="CxxCxxCC"/>
    <property type="match status" value="1"/>
</dbReference>
<reference evidence="5" key="2">
    <citation type="journal article" date="2019" name="Int. J. Syst. Evol. Microbiol.">
        <title>The Global Catalogue of Microorganisms (GCM) 10K type strain sequencing project: providing services to taxonomists for standard genome sequencing and annotation.</title>
        <authorList>
            <consortium name="The Broad Institute Genomics Platform"/>
            <consortium name="The Broad Institute Genome Sequencing Center for Infectious Disease"/>
            <person name="Wu L."/>
            <person name="Ma J."/>
        </authorList>
    </citation>
    <scope>NUCLEOTIDE SEQUENCE [LARGE SCALE GENOMIC DNA]</scope>
    <source>
        <strain evidence="5">NBRC 107715</strain>
    </source>
</reference>
<evidence type="ECO:0000313" key="3">
    <source>
        <dbReference type="EMBL" id="GLS66807.1"/>
    </source>
</evidence>
<sequence length="218" mass="24067">MPDWGAAVAAGAAPSGLACSGRRLAAEEPEGPARAVRAVLQTDTRTNPMGESRAPRRVRADAAEPFWRRKSLDAMTQAEWESLCDGCGRCCLIKLEDEDTGVVHHTDIGCTLLDGIGCRCRDYARRQKRVPDCVRLTPEAVRTIPWLPPTCAYRLVRDGLDLYDWHPLVSGRAASVHEAGISVRGRLSGNEEEFSEEEFPERIVAWPGLRPGEEEETE</sequence>
<comment type="similarity">
    <text evidence="1">Belongs to the UPF0260 family.</text>
</comment>
<dbReference type="Proteomes" id="UP000321960">
    <property type="component" value="Unassembled WGS sequence"/>
</dbReference>
<gene>
    <name evidence="3" type="ORF">GCM10007888_51900</name>
    <name evidence="2" type="ORF">MOX02_08310</name>
</gene>
<dbReference type="EMBL" id="BJZU01000011">
    <property type="protein sequence ID" value="GEP02793.1"/>
    <property type="molecule type" value="Genomic_DNA"/>
</dbReference>
<dbReference type="PANTHER" id="PTHR37421:SF1">
    <property type="entry name" value="UPF0260 PROTEIN YCGN"/>
    <property type="match status" value="1"/>
</dbReference>
<dbReference type="HAMAP" id="MF_00676">
    <property type="entry name" value="UPF0260"/>
    <property type="match status" value="1"/>
</dbReference>
<dbReference type="AlphaFoldDB" id="A0A512IYR3"/>
<protein>
    <recommendedName>
        <fullName evidence="1">UPF0260 protein GCM10007888_51900</fullName>
    </recommendedName>
</protein>
<proteinExistence type="inferred from homology"/>
<reference evidence="3" key="1">
    <citation type="journal article" date="2014" name="Int. J. Syst. Evol. Microbiol.">
        <title>Complete genome of a new Firmicutes species belonging to the dominant human colonic microbiota ('Ruminococcus bicirculans') reveals two chromosomes and a selective capacity to utilize plant glucans.</title>
        <authorList>
            <consortium name="NISC Comparative Sequencing Program"/>
            <person name="Wegmann U."/>
            <person name="Louis P."/>
            <person name="Goesmann A."/>
            <person name="Henrissat B."/>
            <person name="Duncan S.H."/>
            <person name="Flint H.J."/>
        </authorList>
    </citation>
    <scope>NUCLEOTIDE SEQUENCE</scope>
    <source>
        <strain evidence="3">NBRC 107715</strain>
    </source>
</reference>
<dbReference type="EMBL" id="BSPK01000107">
    <property type="protein sequence ID" value="GLS66807.1"/>
    <property type="molecule type" value="Genomic_DNA"/>
</dbReference>
<reference evidence="3" key="4">
    <citation type="submission" date="2023-01" db="EMBL/GenBank/DDBJ databases">
        <title>Draft genome sequence of Methylobacterium oxalidis strain NBRC 107715.</title>
        <authorList>
            <person name="Sun Q."/>
            <person name="Mori K."/>
        </authorList>
    </citation>
    <scope>NUCLEOTIDE SEQUENCE</scope>
    <source>
        <strain evidence="3">NBRC 107715</strain>
    </source>
</reference>
<dbReference type="Proteomes" id="UP001156856">
    <property type="component" value="Unassembled WGS sequence"/>
</dbReference>
<accession>A0A512IYR3</accession>
<reference evidence="2 4" key="3">
    <citation type="submission" date="2019-07" db="EMBL/GenBank/DDBJ databases">
        <title>Whole genome shotgun sequence of Methylobacterium oxalidis NBRC 107715.</title>
        <authorList>
            <person name="Hosoyama A."/>
            <person name="Uohara A."/>
            <person name="Ohji S."/>
            <person name="Ichikawa N."/>
        </authorList>
    </citation>
    <scope>NUCLEOTIDE SEQUENCE [LARGE SCALE GENOMIC DNA]</scope>
    <source>
        <strain evidence="2 4">NBRC 107715</strain>
    </source>
</reference>
<dbReference type="InterPro" id="IPR008228">
    <property type="entry name" value="UCP006173"/>
</dbReference>
<organism evidence="2 4">
    <name type="scientific">Methylobacterium oxalidis</name>
    <dbReference type="NCBI Taxonomy" id="944322"/>
    <lineage>
        <taxon>Bacteria</taxon>
        <taxon>Pseudomonadati</taxon>
        <taxon>Pseudomonadota</taxon>
        <taxon>Alphaproteobacteria</taxon>
        <taxon>Hyphomicrobiales</taxon>
        <taxon>Methylobacteriaceae</taxon>
        <taxon>Methylobacterium</taxon>
    </lineage>
</organism>
<dbReference type="InterPro" id="IPR005358">
    <property type="entry name" value="Puta_zinc/iron-chelating_dom"/>
</dbReference>
<evidence type="ECO:0000313" key="2">
    <source>
        <dbReference type="EMBL" id="GEP02793.1"/>
    </source>
</evidence>
<name>A0A512IYR3_9HYPH</name>
<evidence type="ECO:0000313" key="5">
    <source>
        <dbReference type="Proteomes" id="UP001156856"/>
    </source>
</evidence>
<keyword evidence="5" id="KW-1185">Reference proteome</keyword>
<dbReference type="NCBIfam" id="NF003507">
    <property type="entry name" value="PRK05170.2-5"/>
    <property type="match status" value="1"/>
</dbReference>
<dbReference type="NCBIfam" id="NF003501">
    <property type="entry name" value="PRK05170.1-5"/>
    <property type="match status" value="1"/>
</dbReference>
<evidence type="ECO:0000256" key="1">
    <source>
        <dbReference type="HAMAP-Rule" id="MF_00676"/>
    </source>
</evidence>
<evidence type="ECO:0000313" key="4">
    <source>
        <dbReference type="Proteomes" id="UP000321960"/>
    </source>
</evidence>